<dbReference type="InterPro" id="IPR014712">
    <property type="entry name" value="ANTH_dom_sf"/>
</dbReference>
<protein>
    <recommendedName>
        <fullName evidence="9">ENTH domain-containing protein</fullName>
    </recommendedName>
</protein>
<dbReference type="FunFam" id="1.20.58.150:FF:000005">
    <property type="entry name" value="putative clathrin assembly protein At2g25430"/>
    <property type="match status" value="1"/>
</dbReference>
<keyword evidence="7" id="KW-0168">Coated pit</keyword>
<dbReference type="InterPro" id="IPR013809">
    <property type="entry name" value="ENTH"/>
</dbReference>
<dbReference type="SMR" id="A0A803LH74"/>
<dbReference type="PROSITE" id="PS50942">
    <property type="entry name" value="ENTH"/>
    <property type="match status" value="1"/>
</dbReference>
<dbReference type="GO" id="GO:0000149">
    <property type="term" value="F:SNARE binding"/>
    <property type="evidence" value="ECO:0007669"/>
    <property type="project" value="TreeGrafter"/>
</dbReference>
<dbReference type="GeneID" id="110725448"/>
<dbReference type="InterPro" id="IPR011417">
    <property type="entry name" value="ANTH_dom"/>
</dbReference>
<evidence type="ECO:0000256" key="2">
    <source>
        <dbReference type="ARBA" id="ARBA00004555"/>
    </source>
</evidence>
<dbReference type="GO" id="GO:0006900">
    <property type="term" value="P:vesicle budding from membrane"/>
    <property type="evidence" value="ECO:0007669"/>
    <property type="project" value="TreeGrafter"/>
</dbReference>
<dbReference type="GO" id="GO:0072583">
    <property type="term" value="P:clathrin-dependent endocytosis"/>
    <property type="evidence" value="ECO:0007669"/>
    <property type="project" value="InterPro"/>
</dbReference>
<dbReference type="SUPFAM" id="SSF89009">
    <property type="entry name" value="GAT-like domain"/>
    <property type="match status" value="1"/>
</dbReference>
<evidence type="ECO:0000313" key="11">
    <source>
        <dbReference type="Proteomes" id="UP000596660"/>
    </source>
</evidence>
<feature type="domain" description="ENTH" evidence="9">
    <location>
        <begin position="24"/>
        <end position="160"/>
    </location>
</feature>
<keyword evidence="5" id="KW-0333">Golgi apparatus</keyword>
<reference evidence="10" key="2">
    <citation type="submission" date="2021-03" db="UniProtKB">
        <authorList>
            <consortium name="EnsemblPlants"/>
        </authorList>
    </citation>
    <scope>IDENTIFICATION</scope>
</reference>
<evidence type="ECO:0000259" key="9">
    <source>
        <dbReference type="PROSITE" id="PS50942"/>
    </source>
</evidence>
<accession>A0A803LH74</accession>
<dbReference type="GO" id="GO:0005905">
    <property type="term" value="C:clathrin-coated pit"/>
    <property type="evidence" value="ECO:0007669"/>
    <property type="project" value="UniProtKB-SubCell"/>
</dbReference>
<keyword evidence="6" id="KW-0472">Membrane</keyword>
<dbReference type="InterPro" id="IPR048050">
    <property type="entry name" value="ANTH_N_plant"/>
</dbReference>
<evidence type="ECO:0000256" key="8">
    <source>
        <dbReference type="ARBA" id="ARBA00023329"/>
    </source>
</evidence>
<dbReference type="SUPFAM" id="SSF48464">
    <property type="entry name" value="ENTH/VHS domain"/>
    <property type="match status" value="1"/>
</dbReference>
<dbReference type="Pfam" id="PF07651">
    <property type="entry name" value="ANTH"/>
    <property type="match status" value="1"/>
</dbReference>
<proteinExistence type="predicted"/>
<comment type="subcellular location">
    <subcellularLocation>
        <location evidence="1">Cytoplasmic vesicle</location>
        <location evidence="1">Clathrin-coated vesicle</location>
    </subcellularLocation>
    <subcellularLocation>
        <location evidence="2">Golgi apparatus</location>
    </subcellularLocation>
    <subcellularLocation>
        <location evidence="3">Membrane</location>
        <location evidence="3">Clathrin-coated pit</location>
    </subcellularLocation>
</comment>
<organism evidence="10 11">
    <name type="scientific">Chenopodium quinoa</name>
    <name type="common">Quinoa</name>
    <dbReference type="NCBI Taxonomy" id="63459"/>
    <lineage>
        <taxon>Eukaryota</taxon>
        <taxon>Viridiplantae</taxon>
        <taxon>Streptophyta</taxon>
        <taxon>Embryophyta</taxon>
        <taxon>Tracheophyta</taxon>
        <taxon>Spermatophyta</taxon>
        <taxon>Magnoliopsida</taxon>
        <taxon>eudicotyledons</taxon>
        <taxon>Gunneridae</taxon>
        <taxon>Pentapetalae</taxon>
        <taxon>Caryophyllales</taxon>
        <taxon>Chenopodiaceae</taxon>
        <taxon>Chenopodioideae</taxon>
        <taxon>Atripliceae</taxon>
        <taxon>Chenopodium</taxon>
    </lineage>
</organism>
<keyword evidence="11" id="KW-1185">Reference proteome</keyword>
<dbReference type="KEGG" id="cqi:110725448"/>
<keyword evidence="4" id="KW-0254">Endocytosis</keyword>
<dbReference type="GO" id="GO:0048268">
    <property type="term" value="P:clathrin coat assembly"/>
    <property type="evidence" value="ECO:0007669"/>
    <property type="project" value="InterPro"/>
</dbReference>
<dbReference type="EnsemblPlants" id="AUR62013321-RA">
    <property type="protein sequence ID" value="AUR62013321-RA:cds"/>
    <property type="gene ID" value="AUR62013321"/>
</dbReference>
<evidence type="ECO:0000313" key="10">
    <source>
        <dbReference type="EnsemblPlants" id="AUR62013321-RA:cds"/>
    </source>
</evidence>
<dbReference type="GO" id="GO:0030136">
    <property type="term" value="C:clathrin-coated vesicle"/>
    <property type="evidence" value="ECO:0007669"/>
    <property type="project" value="UniProtKB-SubCell"/>
</dbReference>
<dbReference type="PANTHER" id="PTHR22951:SF13">
    <property type="entry name" value="ASSEMBLY PROTEIN, PUTATIVE, EXPRESSED-RELATED"/>
    <property type="match status" value="1"/>
</dbReference>
<dbReference type="AlphaFoldDB" id="A0A803LH74"/>
<evidence type="ECO:0000256" key="3">
    <source>
        <dbReference type="ARBA" id="ARBA00004600"/>
    </source>
</evidence>
<evidence type="ECO:0000256" key="6">
    <source>
        <dbReference type="ARBA" id="ARBA00023136"/>
    </source>
</evidence>
<dbReference type="GO" id="GO:0005794">
    <property type="term" value="C:Golgi apparatus"/>
    <property type="evidence" value="ECO:0007669"/>
    <property type="project" value="UniProtKB-SubCell"/>
</dbReference>
<dbReference type="Gene3D" id="1.20.58.150">
    <property type="entry name" value="ANTH domain"/>
    <property type="match status" value="1"/>
</dbReference>
<keyword evidence="8" id="KW-0968">Cytoplasmic vesicle</keyword>
<sequence length="576" mass="65627">MAPTSFRKAIGVVKDRTSISIAKMANNVDPELDILIVKATNHDTHIPKIRYFSEILRKTMISRDLVKECVCLISKRIEKTHDWIVALKCLILVYRLIVDGGRNFVKEIACANASGRMLSNMCVFRDEAHSNSGDYSDFVRNFGMFLVKKVELMVFDEMWLRRKVNSSDDLRRMEEREKKMEENHLRDELLLEKVLSRMERLQRCLQRVLNIRCSRCVNGKYRELLFLALTPVIEDSFVLYEDVSGGLSFLSDCFWEMEYLNSVKTYGTYATVAKQFDDLAEFYGWCKGVGFDKPSDEYPEVESISEELLRSMEELVKKRMNETKNYKKSSSKMAELMNKMSENNVNAMNGYVQDSDAIGKDMVIVKVNSDASSAEEKGECMALSLIHEDQNDIVINPWEEFSDIVESHIASDWETSAANTNNEDWQMVLVASAGNLTEQKVNFGDSFDAVMLNDMYDQGVVKQFTGGSASSLALPWHEERRTTVLALPSTEGSVHMVNQDPFTASLAVPPPAYVQIVELENKFQLLQQEQKIWEEYEANGMQGQVSRVLSGSTTDNATRLQERMPHLTSSNDLGLL</sequence>
<dbReference type="PANTHER" id="PTHR22951">
    <property type="entry name" value="CLATHRIN ASSEMBLY PROTEIN"/>
    <property type="match status" value="1"/>
</dbReference>
<dbReference type="SMART" id="SM00273">
    <property type="entry name" value="ENTH"/>
    <property type="match status" value="1"/>
</dbReference>
<reference evidence="10" key="1">
    <citation type="journal article" date="2017" name="Nature">
        <title>The genome of Chenopodium quinoa.</title>
        <authorList>
            <person name="Jarvis D.E."/>
            <person name="Ho Y.S."/>
            <person name="Lightfoot D.J."/>
            <person name="Schmoeckel S.M."/>
            <person name="Li B."/>
            <person name="Borm T.J.A."/>
            <person name="Ohyanagi H."/>
            <person name="Mineta K."/>
            <person name="Michell C.T."/>
            <person name="Saber N."/>
            <person name="Kharbatia N.M."/>
            <person name="Rupper R.R."/>
            <person name="Sharp A.R."/>
            <person name="Dally N."/>
            <person name="Boughton B.A."/>
            <person name="Woo Y.H."/>
            <person name="Gao G."/>
            <person name="Schijlen E.G.W.M."/>
            <person name="Guo X."/>
            <person name="Momin A.A."/>
            <person name="Negrao S."/>
            <person name="Al-Babili S."/>
            <person name="Gehring C."/>
            <person name="Roessner U."/>
            <person name="Jung C."/>
            <person name="Murphy K."/>
            <person name="Arold S.T."/>
            <person name="Gojobori T."/>
            <person name="van der Linden C.G."/>
            <person name="van Loo E.N."/>
            <person name="Jellen E.N."/>
            <person name="Maughan P.J."/>
            <person name="Tester M."/>
        </authorList>
    </citation>
    <scope>NUCLEOTIDE SEQUENCE [LARGE SCALE GENOMIC DNA]</scope>
    <source>
        <strain evidence="10">cv. PI 614886</strain>
    </source>
</reference>
<dbReference type="Gene3D" id="1.25.40.90">
    <property type="match status" value="1"/>
</dbReference>
<dbReference type="InterPro" id="IPR008942">
    <property type="entry name" value="ENTH_VHS"/>
</dbReference>
<evidence type="ECO:0000256" key="7">
    <source>
        <dbReference type="ARBA" id="ARBA00023176"/>
    </source>
</evidence>
<dbReference type="GO" id="GO:0032050">
    <property type="term" value="F:clathrin heavy chain binding"/>
    <property type="evidence" value="ECO:0007669"/>
    <property type="project" value="TreeGrafter"/>
</dbReference>
<dbReference type="GO" id="GO:0005546">
    <property type="term" value="F:phosphatidylinositol-4,5-bisphosphate binding"/>
    <property type="evidence" value="ECO:0007669"/>
    <property type="project" value="TreeGrafter"/>
</dbReference>
<gene>
    <name evidence="10" type="primary">LOC110725448</name>
</gene>
<evidence type="ECO:0000256" key="1">
    <source>
        <dbReference type="ARBA" id="ARBA00004132"/>
    </source>
</evidence>
<name>A0A803LH74_CHEQI</name>
<dbReference type="CDD" id="cd16987">
    <property type="entry name" value="ANTH_N_AP180_plant"/>
    <property type="match status" value="1"/>
</dbReference>
<dbReference type="Gramene" id="AUR62013321-RA">
    <property type="protein sequence ID" value="AUR62013321-RA:cds"/>
    <property type="gene ID" value="AUR62013321"/>
</dbReference>
<evidence type="ECO:0000256" key="5">
    <source>
        <dbReference type="ARBA" id="ARBA00023034"/>
    </source>
</evidence>
<dbReference type="Proteomes" id="UP000596660">
    <property type="component" value="Unplaced"/>
</dbReference>
<dbReference type="GO" id="GO:0005545">
    <property type="term" value="F:1-phosphatidylinositol binding"/>
    <property type="evidence" value="ECO:0007669"/>
    <property type="project" value="InterPro"/>
</dbReference>
<dbReference type="OrthoDB" id="1681045at2759"/>
<dbReference type="InterPro" id="IPR045192">
    <property type="entry name" value="AP180-like"/>
</dbReference>
<evidence type="ECO:0000256" key="4">
    <source>
        <dbReference type="ARBA" id="ARBA00022583"/>
    </source>
</evidence>
<dbReference type="RefSeq" id="XP_021760619.1">
    <property type="nucleotide sequence ID" value="XM_021904927.1"/>
</dbReference>